<keyword evidence="2" id="KW-0812">Transmembrane</keyword>
<organism evidence="5">
    <name type="scientific">Culicoides sonorensis</name>
    <name type="common">Biting midge</name>
    <dbReference type="NCBI Taxonomy" id="179676"/>
    <lineage>
        <taxon>Eukaryota</taxon>
        <taxon>Metazoa</taxon>
        <taxon>Ecdysozoa</taxon>
        <taxon>Arthropoda</taxon>
        <taxon>Hexapoda</taxon>
        <taxon>Insecta</taxon>
        <taxon>Pterygota</taxon>
        <taxon>Neoptera</taxon>
        <taxon>Endopterygota</taxon>
        <taxon>Diptera</taxon>
        <taxon>Nematocera</taxon>
        <taxon>Chironomoidea</taxon>
        <taxon>Ceratopogonidae</taxon>
        <taxon>Ceratopogoninae</taxon>
        <taxon>Culicoides</taxon>
        <taxon>Monoculicoides</taxon>
    </lineage>
</organism>
<dbReference type="PANTHER" id="PTHR11161">
    <property type="entry name" value="O-ACYLTRANSFERASE"/>
    <property type="match status" value="1"/>
</dbReference>
<evidence type="ECO:0000313" key="4">
    <source>
        <dbReference type="EMBL" id="SSX06019.1"/>
    </source>
</evidence>
<evidence type="ECO:0000256" key="2">
    <source>
        <dbReference type="SAM" id="Phobius"/>
    </source>
</evidence>
<feature type="transmembrane region" description="Helical" evidence="2">
    <location>
        <begin position="376"/>
        <end position="394"/>
    </location>
</feature>
<evidence type="ECO:0000256" key="1">
    <source>
        <dbReference type="SAM" id="MobiDB-lite"/>
    </source>
</evidence>
<sequence>MIKCYIVYDASVKIPVGIEYGNIWQFGNFDECMAIKTDIVQDGVDITPKYCLADIEYETSHIKNVVLQRSKLKTNSTTVHFGICTPSSCSSNDIILLLTYVTNGLNHIKITSNKCHTNEVTTYSSTDILYGCAIIFFLLMTVFSTLYHCFTIYSHKCNDIKDSRNSFDLVMKSFSVVENLKKLVKGSSDENGLSCINGIKACAMLFILAGHALVFFLGGPVQNAAFFESASKKIQNAFLLNSPLLVDLFLLLSGFLFARLLLLELDKRNGKVNFLMLYVFRYISEVYDLSANEYFFTTYGKTHMRATAYVFGILVGYIVHTLQDKNISIPRYLQHILWTLSTLVGLLSMFYVTVYYHDGYHYTVMEAGLYAALHRFGWSFANGWLVLACVMGYGGPLKRFLSCRALIPFSRLTYCAYLTNGFVELYLFSSVRTGRYMSVTSLLGDTLSHTILTFLAALILCLMFESPIHGIEKIFIKRSVPPKRLSSKNDKNTSINNNNSRSTSSESAESIETA</sequence>
<dbReference type="InterPro" id="IPR052728">
    <property type="entry name" value="O2_lipid_transport_reg"/>
</dbReference>
<dbReference type="AlphaFoldDB" id="A0A336M7Y4"/>
<dbReference type="PANTHER" id="PTHR11161:SF71">
    <property type="entry name" value="NOSE RESISTANT-TO-FLUOXETINE PROTEIN N-TERMINAL DOMAIN-CONTAINING PROTEIN"/>
    <property type="match status" value="1"/>
</dbReference>
<accession>A0A336M7Y4</accession>
<feature type="transmembrane region" description="Helical" evidence="2">
    <location>
        <begin position="238"/>
        <end position="262"/>
    </location>
</feature>
<feature type="transmembrane region" description="Helical" evidence="2">
    <location>
        <begin position="447"/>
        <end position="468"/>
    </location>
</feature>
<protein>
    <submittedName>
        <fullName evidence="5">CSON013384 protein</fullName>
    </submittedName>
</protein>
<evidence type="ECO:0000259" key="3">
    <source>
        <dbReference type="SMART" id="SM00703"/>
    </source>
</evidence>
<reference evidence="4" key="1">
    <citation type="submission" date="2018-04" db="EMBL/GenBank/DDBJ databases">
        <authorList>
            <person name="Go L.Y."/>
            <person name="Mitchell J.A."/>
        </authorList>
    </citation>
    <scope>NUCLEOTIDE SEQUENCE</scope>
    <source>
        <tissue evidence="4">Whole organism</tissue>
    </source>
</reference>
<dbReference type="OMA" id="REQERCQ"/>
<dbReference type="InterPro" id="IPR006621">
    <property type="entry name" value="Nose-resist-to-fluoxetine_N"/>
</dbReference>
<evidence type="ECO:0000313" key="5">
    <source>
        <dbReference type="EMBL" id="SSX26376.1"/>
    </source>
</evidence>
<feature type="domain" description="Nose resistant-to-fluoxetine protein N-terminal" evidence="3">
    <location>
        <begin position="1"/>
        <end position="117"/>
    </location>
</feature>
<keyword evidence="2" id="KW-1133">Transmembrane helix</keyword>
<keyword evidence="2" id="KW-0472">Membrane</keyword>
<feature type="transmembrane region" description="Helical" evidence="2">
    <location>
        <begin position="335"/>
        <end position="356"/>
    </location>
</feature>
<feature type="transmembrane region" description="Helical" evidence="2">
    <location>
        <begin position="406"/>
        <end position="427"/>
    </location>
</feature>
<feature type="transmembrane region" description="Helical" evidence="2">
    <location>
        <begin position="201"/>
        <end position="218"/>
    </location>
</feature>
<reference evidence="5" key="2">
    <citation type="submission" date="2018-07" db="EMBL/GenBank/DDBJ databases">
        <authorList>
            <person name="Quirk P.G."/>
            <person name="Krulwich T.A."/>
        </authorList>
    </citation>
    <scope>NUCLEOTIDE SEQUENCE</scope>
</reference>
<feature type="region of interest" description="Disordered" evidence="1">
    <location>
        <begin position="484"/>
        <end position="514"/>
    </location>
</feature>
<dbReference type="VEuPathDB" id="VectorBase:CSON013384"/>
<feature type="transmembrane region" description="Helical" evidence="2">
    <location>
        <begin position="128"/>
        <end position="153"/>
    </location>
</feature>
<name>A0A336M7Y4_CULSO</name>
<dbReference type="EMBL" id="UFQT01000673">
    <property type="protein sequence ID" value="SSX26376.1"/>
    <property type="molecule type" value="Genomic_DNA"/>
</dbReference>
<dbReference type="SMART" id="SM00703">
    <property type="entry name" value="NRF"/>
    <property type="match status" value="1"/>
</dbReference>
<proteinExistence type="predicted"/>
<dbReference type="EMBL" id="UFQS01000673">
    <property type="protein sequence ID" value="SSX06019.1"/>
    <property type="molecule type" value="Genomic_DNA"/>
</dbReference>
<gene>
    <name evidence="5" type="primary">CSON013384</name>
</gene>
<feature type="compositionally biased region" description="Low complexity" evidence="1">
    <location>
        <begin position="492"/>
        <end position="514"/>
    </location>
</feature>
<dbReference type="Pfam" id="PF20146">
    <property type="entry name" value="NRF"/>
    <property type="match status" value="1"/>
</dbReference>
<feature type="transmembrane region" description="Helical" evidence="2">
    <location>
        <begin position="303"/>
        <end position="323"/>
    </location>
</feature>